<accession>A0A9D1HU67</accession>
<reference evidence="1" key="1">
    <citation type="submission" date="2020-10" db="EMBL/GenBank/DDBJ databases">
        <authorList>
            <person name="Gilroy R."/>
        </authorList>
    </citation>
    <scope>NUCLEOTIDE SEQUENCE</scope>
    <source>
        <strain evidence="1">CHK197-8231</strain>
    </source>
</reference>
<organism evidence="1 2">
    <name type="scientific">Candidatus Fimihabitans intestinipullorum</name>
    <dbReference type="NCBI Taxonomy" id="2840820"/>
    <lineage>
        <taxon>Bacteria</taxon>
        <taxon>Bacillati</taxon>
        <taxon>Mycoplasmatota</taxon>
        <taxon>Mycoplasmatota incertae sedis</taxon>
        <taxon>Candidatus Fimihabitans</taxon>
    </lineage>
</organism>
<evidence type="ECO:0000313" key="1">
    <source>
        <dbReference type="EMBL" id="HIU22107.1"/>
    </source>
</evidence>
<name>A0A9D1HU67_9BACT</name>
<dbReference type="EMBL" id="DVML01000007">
    <property type="protein sequence ID" value="HIU22107.1"/>
    <property type="molecule type" value="Genomic_DNA"/>
</dbReference>
<protein>
    <submittedName>
        <fullName evidence="1">Uncharacterized protein</fullName>
    </submittedName>
</protein>
<comment type="caution">
    <text evidence="1">The sequence shown here is derived from an EMBL/GenBank/DDBJ whole genome shotgun (WGS) entry which is preliminary data.</text>
</comment>
<evidence type="ECO:0000313" key="2">
    <source>
        <dbReference type="Proteomes" id="UP000824087"/>
    </source>
</evidence>
<sequence>MRKNMLDMFMENTKNYLHLNNNQLLKIKDILMRGEAIYILDEQPPIDIMKKFPEFMGEFGLLLINNIWFLTVSNKKTCYIPIELDNFISTGVIQFFAHSHPDDGTTANLFPSFSDLLSIDAIDHKFYIISAYGITEVDITKAKDLNFLDERFENYILDNHISYEEYMKNQFKIYMNFMEFIGCKLNIIPYENTKQISEILSSKQLLQHEFWNKTIGTTSYPGKKL</sequence>
<dbReference type="AlphaFoldDB" id="A0A9D1HU67"/>
<reference evidence="1" key="2">
    <citation type="journal article" date="2021" name="PeerJ">
        <title>Extensive microbial diversity within the chicken gut microbiome revealed by metagenomics and culture.</title>
        <authorList>
            <person name="Gilroy R."/>
            <person name="Ravi A."/>
            <person name="Getino M."/>
            <person name="Pursley I."/>
            <person name="Horton D.L."/>
            <person name="Alikhan N.F."/>
            <person name="Baker D."/>
            <person name="Gharbi K."/>
            <person name="Hall N."/>
            <person name="Watson M."/>
            <person name="Adriaenssens E.M."/>
            <person name="Foster-Nyarko E."/>
            <person name="Jarju S."/>
            <person name="Secka A."/>
            <person name="Antonio M."/>
            <person name="Oren A."/>
            <person name="Chaudhuri R.R."/>
            <person name="La Ragione R."/>
            <person name="Hildebrand F."/>
            <person name="Pallen M.J."/>
        </authorList>
    </citation>
    <scope>NUCLEOTIDE SEQUENCE</scope>
    <source>
        <strain evidence="1">CHK197-8231</strain>
    </source>
</reference>
<gene>
    <name evidence="1" type="ORF">IAD49_00850</name>
</gene>
<dbReference type="Proteomes" id="UP000824087">
    <property type="component" value="Unassembled WGS sequence"/>
</dbReference>
<proteinExistence type="predicted"/>